<reference evidence="2 3" key="1">
    <citation type="submission" date="2021-08" db="EMBL/GenBank/DDBJ databases">
        <title>Genome sequence analysis of Clostridium chauvoei strains of European origin and evaluation of typing options for outbreak investigations.</title>
        <authorList>
            <person name="Abdel-Glil M."/>
            <person name="Thomas P."/>
            <person name="Seyboldt C."/>
        </authorList>
    </citation>
    <scope>NUCLEOTIDE SEQUENCE [LARGE SCALE GENOMIC DNA]</scope>
    <source>
        <strain evidence="2 3">S0260-09</strain>
    </source>
</reference>
<dbReference type="RefSeq" id="WP_021876842.1">
    <property type="nucleotide sequence ID" value="NZ_CP018624.1"/>
</dbReference>
<dbReference type="Gene3D" id="3.40.50.10420">
    <property type="entry name" value="NagB/RpiA/CoA transferase-like"/>
    <property type="match status" value="1"/>
</dbReference>
<protein>
    <submittedName>
        <fullName evidence="2">Lactate utilization protein</fullName>
    </submittedName>
</protein>
<dbReference type="KEGG" id="cchv:BTM20_13200"/>
<dbReference type="InterPro" id="IPR003741">
    <property type="entry name" value="LUD_dom"/>
</dbReference>
<dbReference type="GeneID" id="66302837"/>
<feature type="domain" description="LUD" evidence="1">
    <location>
        <begin position="15"/>
        <end position="207"/>
    </location>
</feature>
<dbReference type="EMBL" id="JAIFTX010000039">
    <property type="protein sequence ID" value="MBX7291809.1"/>
    <property type="molecule type" value="Genomic_DNA"/>
</dbReference>
<dbReference type="SUPFAM" id="SSF100950">
    <property type="entry name" value="NagB/RpiA/CoA transferase-like"/>
    <property type="match status" value="1"/>
</dbReference>
<dbReference type="PANTHER" id="PTHR36179">
    <property type="entry name" value="LUD_DOM DOMAIN-CONTAINING PROTEIN"/>
    <property type="match status" value="1"/>
</dbReference>
<evidence type="ECO:0000259" key="1">
    <source>
        <dbReference type="Pfam" id="PF02589"/>
    </source>
</evidence>
<dbReference type="InterPro" id="IPR024185">
    <property type="entry name" value="FTHF_cligase-like_sf"/>
</dbReference>
<comment type="caution">
    <text evidence="2">The sequence shown here is derived from an EMBL/GenBank/DDBJ whole genome shotgun (WGS) entry which is preliminary data.</text>
</comment>
<dbReference type="Proteomes" id="UP000775179">
    <property type="component" value="Unassembled WGS sequence"/>
</dbReference>
<gene>
    <name evidence="2" type="ORF">K4H94_12485</name>
</gene>
<sequence length="213" mass="23786">MDSNVKWVNEQRILRTIEALKANNMNGYLVKDKEELITKIEELVKEGATVSCGGSMSLAESGVLDHLRSGRYNFLDRGKEGITPEEVGKIYRGAFSADAYFTSSNAITEDGELYNVDGNGNRVAAMMFGPEKVIVVVGINKIVKSINEAINRVRDVAAPANGLRLKRQTPCSKVGYCMDCDSKEKMCRQYTLIRSQSRVDRMHVIFMNEEIGY</sequence>
<dbReference type="PANTHER" id="PTHR36179:SF2">
    <property type="entry name" value="LUD DOMAIN-CONTAINING PROTEIN"/>
    <property type="match status" value="1"/>
</dbReference>
<dbReference type="InterPro" id="IPR037171">
    <property type="entry name" value="NagB/RpiA_transferase-like"/>
</dbReference>
<dbReference type="Pfam" id="PF02589">
    <property type="entry name" value="LUD_dom"/>
    <property type="match status" value="1"/>
</dbReference>
<dbReference type="AlphaFoldDB" id="A0ABD4RL19"/>
<proteinExistence type="predicted"/>
<dbReference type="InterPro" id="IPR009501">
    <property type="entry name" value="UCP020269"/>
</dbReference>
<accession>A0ABD4RL19</accession>
<evidence type="ECO:0000313" key="3">
    <source>
        <dbReference type="Proteomes" id="UP000775179"/>
    </source>
</evidence>
<name>A0ABD4RL19_9CLOT</name>
<organism evidence="2 3">
    <name type="scientific">Clostridium chauvoei</name>
    <dbReference type="NCBI Taxonomy" id="46867"/>
    <lineage>
        <taxon>Bacteria</taxon>
        <taxon>Bacillati</taxon>
        <taxon>Bacillota</taxon>
        <taxon>Clostridia</taxon>
        <taxon>Eubacteriales</taxon>
        <taxon>Clostridiaceae</taxon>
        <taxon>Clostridium</taxon>
    </lineage>
</organism>
<dbReference type="PIRSF" id="PIRSF020269">
    <property type="entry name" value="DUF1121"/>
    <property type="match status" value="1"/>
</dbReference>
<evidence type="ECO:0000313" key="2">
    <source>
        <dbReference type="EMBL" id="MBX7291809.1"/>
    </source>
</evidence>